<sequence>MAVTGEVVTMEEEEQSERKEEEIQNKNPWPNLEELFVFKRQQGNNVIMQCKMCLPSKTELSAYKTSTSNLRKHVVKSLQEQGSKSKQSKLPAIQAQLAVGGAIRASQGTVDRFLIRLICEGHHPFSLVEQPAFKEFAAALNPQYKMLSRPTVKSRIAEATADMKTKLTAHLSNIDHVATTTDCWSAHQKSYIGVTCHWIDEDTFERRSVVLACKHLKGSHTFDVLAGVLDDIHCQYQIRGKVVRTTTDSGSNFIKAFSVFGECESESEDARSDTDQEDSEAEDDVEFLDTFSILQEDNGLEYQLPKHQRCACHLLNLVATTDADLAEKKSDTYKRLSRATFGKCQALWNKSGRSHTAAEAVEDKCGLQLIRPNKTRWNATYMAVERVLRIIKEQGEDAIRGVCEELKVKMLSPVEIAFLDEFCCVMKPVQGVQKRFRVMMEDRELISAAILLPKFKTGWTDKVEVTEAGLLYVRHQLDQMADAEVEQGAGSRQHSSDEEDYFSAMKSRKSEGSGELEGYLACASDSMDLLNSFPNIKKLSLKLNTGLPASAACERLFSSAGLLFTAKRARITAQNFENQLLLKLNKSFTGLKL</sequence>
<dbReference type="SUPFAM" id="SSF53098">
    <property type="entry name" value="Ribonuclease H-like"/>
    <property type="match status" value="1"/>
</dbReference>
<dbReference type="Proteomes" id="UP000424527">
    <property type="component" value="Unassembled WGS sequence"/>
</dbReference>
<evidence type="ECO:0000256" key="1">
    <source>
        <dbReference type="SAM" id="MobiDB-lite"/>
    </source>
</evidence>
<keyword evidence="3" id="KW-1185">Reference proteome</keyword>
<dbReference type="InterPro" id="IPR012337">
    <property type="entry name" value="RNaseH-like_sf"/>
</dbReference>
<organism evidence="2 3">
    <name type="scientific">Larimichthys crocea</name>
    <name type="common">Large yellow croaker</name>
    <name type="synonym">Pseudosciaena crocea</name>
    <dbReference type="NCBI Taxonomy" id="215358"/>
    <lineage>
        <taxon>Eukaryota</taxon>
        <taxon>Metazoa</taxon>
        <taxon>Chordata</taxon>
        <taxon>Craniata</taxon>
        <taxon>Vertebrata</taxon>
        <taxon>Euteleostomi</taxon>
        <taxon>Actinopterygii</taxon>
        <taxon>Neopterygii</taxon>
        <taxon>Teleostei</taxon>
        <taxon>Neoteleostei</taxon>
        <taxon>Acanthomorphata</taxon>
        <taxon>Eupercaria</taxon>
        <taxon>Sciaenidae</taxon>
        <taxon>Larimichthys</taxon>
    </lineage>
</organism>
<name>A0A6G0I0F0_LARCR</name>
<comment type="caution">
    <text evidence="2">The sequence shown here is derived from an EMBL/GenBank/DDBJ whole genome shotgun (WGS) entry which is preliminary data.</text>
</comment>
<dbReference type="PANTHER" id="PTHR47501:SF5">
    <property type="entry name" value="HAT C-TERMINAL DIMERISATION DOMAIN-CONTAINING PROTEIN"/>
    <property type="match status" value="1"/>
</dbReference>
<evidence type="ECO:0000313" key="2">
    <source>
        <dbReference type="EMBL" id="KAE8284742.1"/>
    </source>
</evidence>
<dbReference type="SUPFAM" id="SSF140996">
    <property type="entry name" value="Hermes dimerisation domain"/>
    <property type="match status" value="1"/>
</dbReference>
<protein>
    <recommendedName>
        <fullName evidence="4">BED-type domain-containing protein</fullName>
    </recommendedName>
</protein>
<feature type="region of interest" description="Disordered" evidence="1">
    <location>
        <begin position="1"/>
        <end position="25"/>
    </location>
</feature>
<gene>
    <name evidence="2" type="ORF">D5F01_LYC16176</name>
</gene>
<evidence type="ECO:0008006" key="4">
    <source>
        <dbReference type="Google" id="ProtNLM"/>
    </source>
</evidence>
<accession>A0A6G0I0F0</accession>
<reference evidence="2 3" key="1">
    <citation type="submission" date="2019-07" db="EMBL/GenBank/DDBJ databases">
        <title>Chromosome genome assembly for large yellow croaker.</title>
        <authorList>
            <person name="Xiao S."/>
        </authorList>
    </citation>
    <scope>NUCLEOTIDE SEQUENCE [LARGE SCALE GENOMIC DNA]</scope>
    <source>
        <strain evidence="2">JMULYC20181020</strain>
        <tissue evidence="2">Muscle</tissue>
    </source>
</reference>
<dbReference type="PANTHER" id="PTHR47501">
    <property type="entry name" value="TRANSPOSASE-RELATED"/>
    <property type="match status" value="1"/>
</dbReference>
<evidence type="ECO:0000313" key="3">
    <source>
        <dbReference type="Proteomes" id="UP000424527"/>
    </source>
</evidence>
<dbReference type="AlphaFoldDB" id="A0A6G0I0F0"/>
<proteinExistence type="predicted"/>
<dbReference type="EMBL" id="REGW02000016">
    <property type="protein sequence ID" value="KAE8284742.1"/>
    <property type="molecule type" value="Genomic_DNA"/>
</dbReference>
<feature type="region of interest" description="Disordered" evidence="1">
    <location>
        <begin position="484"/>
        <end position="504"/>
    </location>
</feature>